<proteinExistence type="predicted"/>
<feature type="non-terminal residue" evidence="2">
    <location>
        <position position="1"/>
    </location>
</feature>
<accession>A0A383C2C1</accession>
<sequence length="215" mass="24022">VSDELLKNDPQNRLLGRGPRFRLSGELIRDHMLKASGKLSPKMFGPGVYPPQPLSVLAHAFGNKGWNASKGEDRYRRSVYTFVKRTAPFAGHMTFDGTSGENCLARRDRSNTPLQALTLLNDEMFLELARAVGKEVHLQEKDPVTTLFRRFLTRAPSREETKALQAYLDQQIERLTKGELKPGEIAADKKATPELAGKVLLARAIMNLDEAIPKP</sequence>
<dbReference type="InterPro" id="IPR022655">
    <property type="entry name" value="DUF1553"/>
</dbReference>
<name>A0A383C2C1_9ZZZZ</name>
<dbReference type="Pfam" id="PF07587">
    <property type="entry name" value="PSD1"/>
    <property type="match status" value="1"/>
</dbReference>
<feature type="domain" description="DUF1553" evidence="1">
    <location>
        <begin position="2"/>
        <end position="168"/>
    </location>
</feature>
<organism evidence="2">
    <name type="scientific">marine metagenome</name>
    <dbReference type="NCBI Taxonomy" id="408172"/>
    <lineage>
        <taxon>unclassified sequences</taxon>
        <taxon>metagenomes</taxon>
        <taxon>ecological metagenomes</taxon>
    </lineage>
</organism>
<dbReference type="EMBL" id="UINC01205248">
    <property type="protein sequence ID" value="SVE26334.1"/>
    <property type="molecule type" value="Genomic_DNA"/>
</dbReference>
<dbReference type="PANTHER" id="PTHR35889:SF3">
    <property type="entry name" value="F-BOX DOMAIN-CONTAINING PROTEIN"/>
    <property type="match status" value="1"/>
</dbReference>
<gene>
    <name evidence="2" type="ORF">METZ01_LOCUS479188</name>
</gene>
<dbReference type="PANTHER" id="PTHR35889">
    <property type="entry name" value="CYCLOINULO-OLIGOSACCHARIDE FRUCTANOTRANSFERASE-RELATED"/>
    <property type="match status" value="1"/>
</dbReference>
<evidence type="ECO:0000313" key="2">
    <source>
        <dbReference type="EMBL" id="SVE26334.1"/>
    </source>
</evidence>
<evidence type="ECO:0000259" key="1">
    <source>
        <dbReference type="Pfam" id="PF07587"/>
    </source>
</evidence>
<dbReference type="AlphaFoldDB" id="A0A383C2C1"/>
<reference evidence="2" key="1">
    <citation type="submission" date="2018-05" db="EMBL/GenBank/DDBJ databases">
        <authorList>
            <person name="Lanie J.A."/>
            <person name="Ng W.-L."/>
            <person name="Kazmierczak K.M."/>
            <person name="Andrzejewski T.M."/>
            <person name="Davidsen T.M."/>
            <person name="Wayne K.J."/>
            <person name="Tettelin H."/>
            <person name="Glass J.I."/>
            <person name="Rusch D."/>
            <person name="Podicherti R."/>
            <person name="Tsui H.-C.T."/>
            <person name="Winkler M.E."/>
        </authorList>
    </citation>
    <scope>NUCLEOTIDE SEQUENCE</scope>
</reference>
<protein>
    <recommendedName>
        <fullName evidence="1">DUF1553 domain-containing protein</fullName>
    </recommendedName>
</protein>